<sequence length="53" mass="5604">MQALFASAFSDRDVAQHLPTQLLPGAIQAAATVLLKPGSAQIAHQAGRHRDVQ</sequence>
<accession>F0BJT4</accession>
<evidence type="ECO:0000313" key="2">
    <source>
        <dbReference type="Proteomes" id="UP000003299"/>
    </source>
</evidence>
<gene>
    <name evidence="1" type="ORF">XVE_4539</name>
</gene>
<protein>
    <submittedName>
        <fullName evidence="1">Uncharacterized protein</fullName>
    </submittedName>
</protein>
<comment type="caution">
    <text evidence="1">The sequence shown here is derived from an EMBL/GenBank/DDBJ whole genome shotgun (WGS) entry which is preliminary data.</text>
</comment>
<proteinExistence type="predicted"/>
<reference evidence="1 2" key="1">
    <citation type="journal article" date="2011" name="BMC Genomics">
        <title>Comparative genomics reveals diversity among xanthomonads infecting tomato and pepper.</title>
        <authorList>
            <person name="Potnis N."/>
            <person name="Krasileva K."/>
            <person name="Chow V."/>
            <person name="Almeida N.F."/>
            <person name="Patil P.B."/>
            <person name="Ryan R.P."/>
            <person name="Sharlach M."/>
            <person name="Behlau F."/>
            <person name="Dow J.M."/>
            <person name="Momol M.T."/>
            <person name="White F.F."/>
            <person name="Preston J.F."/>
            <person name="Vinatzer B.A."/>
            <person name="Koebnik R."/>
            <person name="Setubal J.C."/>
            <person name="Norman D.J."/>
            <person name="Staskawicz B.J."/>
            <person name="Jones J.B."/>
        </authorList>
    </citation>
    <scope>NUCLEOTIDE SEQUENCE [LARGE SCALE GENOMIC DNA]</scope>
    <source>
        <strain evidence="1 2">ATCC 35937</strain>
    </source>
</reference>
<organism evidence="1 2">
    <name type="scientific">Xanthomonas vesicatoria ATCC 35937</name>
    <dbReference type="NCBI Taxonomy" id="925775"/>
    <lineage>
        <taxon>Bacteria</taxon>
        <taxon>Pseudomonadati</taxon>
        <taxon>Pseudomonadota</taxon>
        <taxon>Gammaproteobacteria</taxon>
        <taxon>Lysobacterales</taxon>
        <taxon>Lysobacteraceae</taxon>
        <taxon>Xanthomonas</taxon>
    </lineage>
</organism>
<evidence type="ECO:0000313" key="1">
    <source>
        <dbReference type="EMBL" id="EGD07269.1"/>
    </source>
</evidence>
<dbReference type="Proteomes" id="UP000003299">
    <property type="component" value="Unassembled WGS sequence"/>
</dbReference>
<dbReference type="EMBL" id="AEQV01000229">
    <property type="protein sequence ID" value="EGD07269.1"/>
    <property type="molecule type" value="Genomic_DNA"/>
</dbReference>
<name>F0BJT4_9XANT</name>
<dbReference type="AlphaFoldDB" id="F0BJT4"/>